<dbReference type="KEGG" id="luo:HHL09_05665"/>
<dbReference type="PANTHER" id="PTHR22901:SF0">
    <property type="entry name" value="SIALATE O-ACETYLESTERASE"/>
    <property type="match status" value="1"/>
</dbReference>
<keyword evidence="1" id="KW-0378">Hydrolase</keyword>
<dbReference type="Proteomes" id="UP000501812">
    <property type="component" value="Chromosome"/>
</dbReference>
<gene>
    <name evidence="3" type="ORF">HHL09_05665</name>
</gene>
<dbReference type="InterPro" id="IPR036514">
    <property type="entry name" value="SGNH_hydro_sf"/>
</dbReference>
<proteinExistence type="predicted"/>
<evidence type="ECO:0000256" key="1">
    <source>
        <dbReference type="ARBA" id="ARBA00022801"/>
    </source>
</evidence>
<organism evidence="3 4">
    <name type="scientific">Luteolibacter luteus</name>
    <dbReference type="NCBI Taxonomy" id="2728835"/>
    <lineage>
        <taxon>Bacteria</taxon>
        <taxon>Pseudomonadati</taxon>
        <taxon>Verrucomicrobiota</taxon>
        <taxon>Verrucomicrobiia</taxon>
        <taxon>Verrucomicrobiales</taxon>
        <taxon>Verrucomicrobiaceae</taxon>
        <taxon>Luteolibacter</taxon>
    </lineage>
</organism>
<dbReference type="AlphaFoldDB" id="A0A858RFE1"/>
<protein>
    <submittedName>
        <fullName evidence="3">Sialate O-acetylesterase</fullName>
    </submittedName>
</protein>
<sequence length="388" mass="43073">MRPILLFLALLTSSHALEFARPFGSHMVLPMNREVPVWGTAEPLEEVQVSFGLTTWTTHASAEGRWRITLAPLPASDLPSELKASSPTARIVLQDILVGQVWLCSGQSNMDFQLSKAVGGKQEASFAGRQKNIRLFNLTGAPTDGRRYDTATLARLNGRDHFQGSWERATQGSAGYFSAVAWWTGRILSEHYGVPVGLVENAVGGSGTEAWLPLDLLEADPAYQQLLGSSWYQAGKLSPWCRERAKENLGAHLEEAHPFKPGFLFESGVRDFARFPFDGVLWYQGETNAEIPDMAWQVKVMSDLVNGWRRSLQQPHLPFYMVQLPRIGGNDPLRQNWPEYRKAQAKVAATLKGVTLVVTQDLGWDSPDVHPPDKLPVAQRLAGAILRH</sequence>
<dbReference type="GO" id="GO:0005975">
    <property type="term" value="P:carbohydrate metabolic process"/>
    <property type="evidence" value="ECO:0007669"/>
    <property type="project" value="TreeGrafter"/>
</dbReference>
<dbReference type="GO" id="GO:0001681">
    <property type="term" value="F:sialate O-acetylesterase activity"/>
    <property type="evidence" value="ECO:0007669"/>
    <property type="project" value="InterPro"/>
</dbReference>
<dbReference type="PANTHER" id="PTHR22901">
    <property type="entry name" value="SIALATE O-ACETYLESTERASE"/>
    <property type="match status" value="1"/>
</dbReference>
<feature type="domain" description="Sialate O-acetylesterase" evidence="2">
    <location>
        <begin position="277"/>
        <end position="371"/>
    </location>
</feature>
<dbReference type="Pfam" id="PF03629">
    <property type="entry name" value="SASA"/>
    <property type="match status" value="1"/>
</dbReference>
<dbReference type="SUPFAM" id="SSF52266">
    <property type="entry name" value="SGNH hydrolase"/>
    <property type="match status" value="1"/>
</dbReference>
<dbReference type="InterPro" id="IPR039329">
    <property type="entry name" value="SIAE"/>
</dbReference>
<evidence type="ECO:0000313" key="3">
    <source>
        <dbReference type="EMBL" id="QJE95284.1"/>
    </source>
</evidence>
<dbReference type="EMBL" id="CP051774">
    <property type="protein sequence ID" value="QJE95284.1"/>
    <property type="molecule type" value="Genomic_DNA"/>
</dbReference>
<name>A0A858RFE1_9BACT</name>
<evidence type="ECO:0000259" key="2">
    <source>
        <dbReference type="Pfam" id="PF03629"/>
    </source>
</evidence>
<evidence type="ECO:0000313" key="4">
    <source>
        <dbReference type="Proteomes" id="UP000501812"/>
    </source>
</evidence>
<keyword evidence="4" id="KW-1185">Reference proteome</keyword>
<accession>A0A858RFE1</accession>
<dbReference type="RefSeq" id="WP_169453584.1">
    <property type="nucleotide sequence ID" value="NZ_CP051774.1"/>
</dbReference>
<dbReference type="Gene3D" id="3.40.50.1110">
    <property type="entry name" value="SGNH hydrolase"/>
    <property type="match status" value="1"/>
</dbReference>
<dbReference type="InterPro" id="IPR005181">
    <property type="entry name" value="SASA"/>
</dbReference>
<reference evidence="3 4" key="1">
    <citation type="submission" date="2020-04" db="EMBL/GenBank/DDBJ databases">
        <title>Luteolibacter sp. G-1-1-1 isolated from soil.</title>
        <authorList>
            <person name="Dahal R.H."/>
        </authorList>
    </citation>
    <scope>NUCLEOTIDE SEQUENCE [LARGE SCALE GENOMIC DNA]</scope>
    <source>
        <strain evidence="3 4">G-1-1-1</strain>
    </source>
</reference>